<dbReference type="Proteomes" id="UP000613255">
    <property type="component" value="Unassembled WGS sequence"/>
</dbReference>
<accession>A0A934M2F1</accession>
<feature type="chain" id="PRO_5037872137" evidence="2">
    <location>
        <begin position="25"/>
        <end position="435"/>
    </location>
</feature>
<protein>
    <submittedName>
        <fullName evidence="3">Uncharacterized protein</fullName>
    </submittedName>
</protein>
<sequence>MDLRPWKITATIAALIGWALPAIADPNGTYSLTGTNPHGGTYHGEITIEPVGAIYDLTWRIERDTFTGIGIVEGETLSAAYGSDTSVSGVIQMNRTEAGWEGTWAYVGETGLGRETWNAQPTPVVANQQASPESGASAAIWERFIAEAGYEVQDVTVLNDLIERQLTPSNPNSVFLPSGALNPFVKGILTLEAADNVLERVRYRVTYAQEMVDAPPAASPVPVSLVQIDRFNLGPVIRDALVQDIGAENVAPPADFGVGPHVSWRLATRSLQGHKADILAASRSEILDSEAQARMCFTSNCLVLGSVIEDAVPSWDGTTAPHPDAGRPYPTQRDGLLTPAAAIDSLTRDFSYEPREGSHAPSPFVEIIIEQNLGQDTNLDAAIREGAMMDDSVGAIWQRLSAFSAGAGSAPSLSAARAFECRRGPDFAAPGTYCP</sequence>
<feature type="signal peptide" evidence="2">
    <location>
        <begin position="1"/>
        <end position="24"/>
    </location>
</feature>
<feature type="region of interest" description="Disordered" evidence="1">
    <location>
        <begin position="315"/>
        <end position="334"/>
    </location>
</feature>
<name>A0A934M2F1_9RHOB</name>
<proteinExistence type="predicted"/>
<dbReference type="EMBL" id="JAEIJD010000001">
    <property type="protein sequence ID" value="MBI6628754.1"/>
    <property type="molecule type" value="Genomic_DNA"/>
</dbReference>
<keyword evidence="4" id="KW-1185">Reference proteome</keyword>
<gene>
    <name evidence="3" type="ORF">JAO82_02555</name>
</gene>
<evidence type="ECO:0000313" key="4">
    <source>
        <dbReference type="Proteomes" id="UP000613255"/>
    </source>
</evidence>
<dbReference type="RefSeq" id="WP_198684751.1">
    <property type="nucleotide sequence ID" value="NZ_JAEIJD010000001.1"/>
</dbReference>
<evidence type="ECO:0000256" key="2">
    <source>
        <dbReference type="SAM" id="SignalP"/>
    </source>
</evidence>
<reference evidence="3" key="1">
    <citation type="submission" date="2020-12" db="EMBL/GenBank/DDBJ databases">
        <title>Pontibaca salina gen. nov., sp. nov., isolated from marine sediment.</title>
        <authorList>
            <person name="Bo J."/>
            <person name="Wang S."/>
            <person name="Song X."/>
            <person name="Du Z."/>
        </authorList>
    </citation>
    <scope>NUCLEOTIDE SEQUENCE</scope>
    <source>
        <strain evidence="3">S1109L</strain>
    </source>
</reference>
<keyword evidence="2" id="KW-0732">Signal</keyword>
<comment type="caution">
    <text evidence="3">The sequence shown here is derived from an EMBL/GenBank/DDBJ whole genome shotgun (WGS) entry which is preliminary data.</text>
</comment>
<evidence type="ECO:0000256" key="1">
    <source>
        <dbReference type="SAM" id="MobiDB-lite"/>
    </source>
</evidence>
<dbReference type="AlphaFoldDB" id="A0A934M2F1"/>
<organism evidence="3 4">
    <name type="scientific">Pontibaca salina</name>
    <dbReference type="NCBI Taxonomy" id="2795731"/>
    <lineage>
        <taxon>Bacteria</taxon>
        <taxon>Pseudomonadati</taxon>
        <taxon>Pseudomonadota</taxon>
        <taxon>Alphaproteobacteria</taxon>
        <taxon>Rhodobacterales</taxon>
        <taxon>Roseobacteraceae</taxon>
        <taxon>Pontibaca</taxon>
    </lineage>
</organism>
<evidence type="ECO:0000313" key="3">
    <source>
        <dbReference type="EMBL" id="MBI6628754.1"/>
    </source>
</evidence>